<keyword evidence="7 8" id="KW-0472">Membrane</keyword>
<keyword evidence="3" id="KW-1003">Cell membrane</keyword>
<keyword evidence="4" id="KW-0997">Cell inner membrane</keyword>
<comment type="similarity">
    <text evidence="2">Belongs to the GSP F family.</text>
</comment>
<dbReference type="PANTHER" id="PTHR30012:SF0">
    <property type="entry name" value="TYPE II SECRETION SYSTEM PROTEIN F-RELATED"/>
    <property type="match status" value="1"/>
</dbReference>
<dbReference type="EMBL" id="MHOS01000019">
    <property type="protein sequence ID" value="OGZ68625.1"/>
    <property type="molecule type" value="Genomic_DNA"/>
</dbReference>
<evidence type="ECO:0000256" key="3">
    <source>
        <dbReference type="ARBA" id="ARBA00022475"/>
    </source>
</evidence>
<name>A0A1G2I1I5_9BACT</name>
<protein>
    <recommendedName>
        <fullName evidence="9">Type II secretion system protein GspF domain-containing protein</fullName>
    </recommendedName>
</protein>
<proteinExistence type="inferred from homology"/>
<dbReference type="FunFam" id="1.20.81.30:FF:000001">
    <property type="entry name" value="Type II secretion system protein F"/>
    <property type="match status" value="2"/>
</dbReference>
<dbReference type="InterPro" id="IPR018076">
    <property type="entry name" value="T2SS_GspF_dom"/>
</dbReference>
<evidence type="ECO:0000256" key="5">
    <source>
        <dbReference type="ARBA" id="ARBA00022692"/>
    </source>
</evidence>
<feature type="domain" description="Type II secretion system protein GspF" evidence="9">
    <location>
        <begin position="239"/>
        <end position="360"/>
    </location>
</feature>
<organism evidence="10 11">
    <name type="scientific">Candidatus Staskawiczbacteria bacterium RIFCSPHIGHO2_02_FULL_34_9</name>
    <dbReference type="NCBI Taxonomy" id="1802206"/>
    <lineage>
        <taxon>Bacteria</taxon>
        <taxon>Candidatus Staskawicziibacteriota</taxon>
    </lineage>
</organism>
<gene>
    <name evidence="10" type="ORF">A3D35_01215</name>
</gene>
<dbReference type="Proteomes" id="UP000176421">
    <property type="component" value="Unassembled WGS sequence"/>
</dbReference>
<dbReference type="Pfam" id="PF00482">
    <property type="entry name" value="T2SSF"/>
    <property type="match status" value="2"/>
</dbReference>
<comment type="subcellular location">
    <subcellularLocation>
        <location evidence="1">Cell inner membrane</location>
        <topology evidence="1">Multi-pass membrane protein</topology>
    </subcellularLocation>
</comment>
<dbReference type="Gene3D" id="1.20.81.30">
    <property type="entry name" value="Type II secretion system (T2SS), domain F"/>
    <property type="match status" value="2"/>
</dbReference>
<dbReference type="PANTHER" id="PTHR30012">
    <property type="entry name" value="GENERAL SECRETION PATHWAY PROTEIN"/>
    <property type="match status" value="1"/>
</dbReference>
<feature type="domain" description="Type II secretion system protein GspF" evidence="9">
    <location>
        <begin position="35"/>
        <end position="158"/>
    </location>
</feature>
<feature type="transmembrane region" description="Helical" evidence="8">
    <location>
        <begin position="341"/>
        <end position="364"/>
    </location>
</feature>
<dbReference type="PRINTS" id="PR00812">
    <property type="entry name" value="BCTERIALGSPF"/>
</dbReference>
<keyword evidence="5 8" id="KW-0812">Transmembrane</keyword>
<comment type="caution">
    <text evidence="10">The sequence shown here is derived from an EMBL/GenBank/DDBJ whole genome shotgun (WGS) entry which is preliminary data.</text>
</comment>
<dbReference type="GO" id="GO:0005886">
    <property type="term" value="C:plasma membrane"/>
    <property type="evidence" value="ECO:0007669"/>
    <property type="project" value="UniProtKB-SubCell"/>
</dbReference>
<dbReference type="InterPro" id="IPR003004">
    <property type="entry name" value="GspF/PilC"/>
</dbReference>
<evidence type="ECO:0000313" key="11">
    <source>
        <dbReference type="Proteomes" id="UP000176421"/>
    </source>
</evidence>
<accession>A0A1G2I1I5</accession>
<evidence type="ECO:0000256" key="7">
    <source>
        <dbReference type="ARBA" id="ARBA00023136"/>
    </source>
</evidence>
<evidence type="ECO:0000256" key="4">
    <source>
        <dbReference type="ARBA" id="ARBA00022519"/>
    </source>
</evidence>
<evidence type="ECO:0000256" key="1">
    <source>
        <dbReference type="ARBA" id="ARBA00004429"/>
    </source>
</evidence>
<dbReference type="STRING" id="1802206.A3D35_01215"/>
<reference evidence="10 11" key="1">
    <citation type="journal article" date="2016" name="Nat. Commun.">
        <title>Thousands of microbial genomes shed light on interconnected biogeochemical processes in an aquifer system.</title>
        <authorList>
            <person name="Anantharaman K."/>
            <person name="Brown C.T."/>
            <person name="Hug L.A."/>
            <person name="Sharon I."/>
            <person name="Castelle C.J."/>
            <person name="Probst A.J."/>
            <person name="Thomas B.C."/>
            <person name="Singh A."/>
            <person name="Wilkins M.J."/>
            <person name="Karaoz U."/>
            <person name="Brodie E.L."/>
            <person name="Williams K.H."/>
            <person name="Hubbard S.S."/>
            <person name="Banfield J.F."/>
        </authorList>
    </citation>
    <scope>NUCLEOTIDE SEQUENCE [LARGE SCALE GENOMIC DNA]</scope>
</reference>
<dbReference type="GO" id="GO:0015628">
    <property type="term" value="P:protein secretion by the type II secretion system"/>
    <property type="evidence" value="ECO:0007669"/>
    <property type="project" value="TreeGrafter"/>
</dbReference>
<keyword evidence="6 8" id="KW-1133">Transmembrane helix</keyword>
<feature type="transmembrane region" description="Helical" evidence="8">
    <location>
        <begin position="177"/>
        <end position="207"/>
    </location>
</feature>
<evidence type="ECO:0000256" key="8">
    <source>
        <dbReference type="SAM" id="Phobius"/>
    </source>
</evidence>
<evidence type="ECO:0000313" key="10">
    <source>
        <dbReference type="EMBL" id="OGZ68625.1"/>
    </source>
</evidence>
<evidence type="ECO:0000256" key="6">
    <source>
        <dbReference type="ARBA" id="ARBA00022989"/>
    </source>
</evidence>
<sequence>MTLKRRKLIILGRKKFNRPRRDFLLVLPLKDRILFIKQLSILIKAGVPLFNSLIMIREQAKSNSMKKILDKIVRDVENGQYLSTAMAKFKKVFGELTVNIISIGEVSGNLSENLNHLVTILKKRQALNRKIVGASVYPIFIIIATLGISIMLTIFVFPKIIPVLKSINYDLPVTTKILIFLSDVIKAHGPLIGIVIISSIVIFLLLLKLKKFHFLFDEILLRIPLINHFAQSYNIANTCRTLGLLLGSGITIVKSFQIASNTTKNLVYKKELNNIADKIVKGEVSSANMKNKKLFPPMVSQMVKVGETTGKLSDTFTYLADIYEEDVDDMTSNLSSTIEPLLLVFMGVLVGFIAISIITPIYGITQHLTPN</sequence>
<evidence type="ECO:0000259" key="9">
    <source>
        <dbReference type="Pfam" id="PF00482"/>
    </source>
</evidence>
<feature type="transmembrane region" description="Helical" evidence="8">
    <location>
        <begin position="131"/>
        <end position="157"/>
    </location>
</feature>
<dbReference type="InterPro" id="IPR042094">
    <property type="entry name" value="T2SS_GspF_sf"/>
</dbReference>
<dbReference type="AlphaFoldDB" id="A0A1G2I1I5"/>
<evidence type="ECO:0000256" key="2">
    <source>
        <dbReference type="ARBA" id="ARBA00005745"/>
    </source>
</evidence>